<feature type="transmembrane region" description="Helical" evidence="1">
    <location>
        <begin position="137"/>
        <end position="153"/>
    </location>
</feature>
<feature type="transmembrane region" description="Helical" evidence="1">
    <location>
        <begin position="173"/>
        <end position="194"/>
    </location>
</feature>
<dbReference type="AlphaFoldDB" id="A0A1F6D9M0"/>
<evidence type="ECO:0000313" key="2">
    <source>
        <dbReference type="EMBL" id="OGG58017.1"/>
    </source>
</evidence>
<comment type="caution">
    <text evidence="2">The sequence shown here is derived from an EMBL/GenBank/DDBJ whole genome shotgun (WGS) entry which is preliminary data.</text>
</comment>
<proteinExistence type="predicted"/>
<dbReference type="EMBL" id="MFKX01000007">
    <property type="protein sequence ID" value="OGG58017.1"/>
    <property type="molecule type" value="Genomic_DNA"/>
</dbReference>
<feature type="transmembrane region" description="Helical" evidence="1">
    <location>
        <begin position="51"/>
        <end position="73"/>
    </location>
</feature>
<evidence type="ECO:0000313" key="3">
    <source>
        <dbReference type="Proteomes" id="UP000177958"/>
    </source>
</evidence>
<keyword evidence="1" id="KW-0472">Membrane</keyword>
<reference evidence="2 3" key="1">
    <citation type="journal article" date="2016" name="Nat. Commun.">
        <title>Thousands of microbial genomes shed light on interconnected biogeochemical processes in an aquifer system.</title>
        <authorList>
            <person name="Anantharaman K."/>
            <person name="Brown C.T."/>
            <person name="Hug L.A."/>
            <person name="Sharon I."/>
            <person name="Castelle C.J."/>
            <person name="Probst A.J."/>
            <person name="Thomas B.C."/>
            <person name="Singh A."/>
            <person name="Wilkins M.J."/>
            <person name="Karaoz U."/>
            <person name="Brodie E.L."/>
            <person name="Williams K.H."/>
            <person name="Hubbard S.S."/>
            <person name="Banfield J.F."/>
        </authorList>
    </citation>
    <scope>NUCLEOTIDE SEQUENCE [LARGE SCALE GENOMIC DNA]</scope>
</reference>
<name>A0A1F6D9M0_9BACT</name>
<evidence type="ECO:0008006" key="4">
    <source>
        <dbReference type="Google" id="ProtNLM"/>
    </source>
</evidence>
<protein>
    <recommendedName>
        <fullName evidence="4">TVP38/TMEM64 family membrane protein</fullName>
    </recommendedName>
</protein>
<keyword evidence="1" id="KW-1133">Transmembrane helix</keyword>
<gene>
    <name evidence="2" type="ORF">A2853_00795</name>
</gene>
<feature type="transmembrane region" description="Helical" evidence="1">
    <location>
        <begin position="12"/>
        <end position="31"/>
    </location>
</feature>
<accession>A0A1F6D9M0</accession>
<feature type="transmembrane region" description="Helical" evidence="1">
    <location>
        <begin position="80"/>
        <end position="102"/>
    </location>
</feature>
<evidence type="ECO:0000256" key="1">
    <source>
        <dbReference type="SAM" id="Phobius"/>
    </source>
</evidence>
<organism evidence="2 3">
    <name type="scientific">Candidatus Kaiserbacteria bacterium RIFCSPHIGHO2_01_FULL_55_17</name>
    <dbReference type="NCBI Taxonomy" id="1798484"/>
    <lineage>
        <taxon>Bacteria</taxon>
        <taxon>Candidatus Kaiseribacteriota</taxon>
    </lineage>
</organism>
<dbReference type="Proteomes" id="UP000177958">
    <property type="component" value="Unassembled WGS sequence"/>
</dbReference>
<sequence length="195" mass="20737">MGRMNKRNIPHAITIEAWLFVAMFSAAVWVYQSDLIVEVVRWTSSFGPLAAGIAAGAAFSTFVTTPFAIAGFIEMGSGYAIPVWQIAFSGAIGAAIVDLILVKGIRSPLALLLVHAVVGHDTELFKSKIRRRPVARWYAGLFGAVLIAIPLPTDELGVVFLGASGLSTLQMVPIIFVADFIGIYAIVSAAQAFIG</sequence>
<keyword evidence="1" id="KW-0812">Transmembrane</keyword>